<reference evidence="1" key="1">
    <citation type="journal article" date="2020" name="Nature">
        <title>Giant virus diversity and host interactions through global metagenomics.</title>
        <authorList>
            <person name="Schulz F."/>
            <person name="Roux S."/>
            <person name="Paez-Espino D."/>
            <person name="Jungbluth S."/>
            <person name="Walsh D.A."/>
            <person name="Denef V.J."/>
            <person name="McMahon K.D."/>
            <person name="Konstantinidis K.T."/>
            <person name="Eloe-Fadrosh E.A."/>
            <person name="Kyrpides N.C."/>
            <person name="Woyke T."/>
        </authorList>
    </citation>
    <scope>NUCLEOTIDE SEQUENCE</scope>
    <source>
        <strain evidence="1">GVMAG-M-3300018428-35</strain>
    </source>
</reference>
<organism evidence="1">
    <name type="scientific">viral metagenome</name>
    <dbReference type="NCBI Taxonomy" id="1070528"/>
    <lineage>
        <taxon>unclassified sequences</taxon>
        <taxon>metagenomes</taxon>
        <taxon>organismal metagenomes</taxon>
    </lineage>
</organism>
<dbReference type="EMBL" id="MN739248">
    <property type="protein sequence ID" value="QHS95370.1"/>
    <property type="molecule type" value="Genomic_DNA"/>
</dbReference>
<sequence length="66" mass="8096">MNSELEIQELELKLIQKTNELEKIQQKLERVTYCYEKLDTDFDKLINILDKKQLEEFYNSEERNLN</sequence>
<name>A0A6C0BTH8_9ZZZZ</name>
<proteinExistence type="predicted"/>
<evidence type="ECO:0000313" key="1">
    <source>
        <dbReference type="EMBL" id="QHS95370.1"/>
    </source>
</evidence>
<protein>
    <submittedName>
        <fullName evidence="1">Uncharacterized protein</fullName>
    </submittedName>
</protein>
<accession>A0A6C0BTH8</accession>
<dbReference type="AlphaFoldDB" id="A0A6C0BTH8"/>